<dbReference type="Proteomes" id="UP000315995">
    <property type="component" value="Chromosome"/>
</dbReference>
<gene>
    <name evidence="3" type="ORF">FIV42_07885</name>
</gene>
<evidence type="ECO:0000256" key="1">
    <source>
        <dbReference type="SAM" id="Coils"/>
    </source>
</evidence>
<accession>A0A5B8Y1Q9</accession>
<evidence type="ECO:0000313" key="3">
    <source>
        <dbReference type="EMBL" id="QDG50654.1"/>
    </source>
</evidence>
<keyword evidence="2" id="KW-0812">Transmembrane</keyword>
<dbReference type="RefSeq" id="WP_141197146.1">
    <property type="nucleotide sequence ID" value="NZ_CP041186.1"/>
</dbReference>
<feature type="coiled-coil region" evidence="1">
    <location>
        <begin position="98"/>
        <end position="130"/>
    </location>
</feature>
<feature type="transmembrane region" description="Helical" evidence="2">
    <location>
        <begin position="12"/>
        <end position="31"/>
    </location>
</feature>
<proteinExistence type="predicted"/>
<dbReference type="EMBL" id="CP041186">
    <property type="protein sequence ID" value="QDG50654.1"/>
    <property type="molecule type" value="Genomic_DNA"/>
</dbReference>
<keyword evidence="2" id="KW-0472">Membrane</keyword>
<organism evidence="3 4">
    <name type="scientific">Persicimonas caeni</name>
    <dbReference type="NCBI Taxonomy" id="2292766"/>
    <lineage>
        <taxon>Bacteria</taxon>
        <taxon>Deltaproteobacteria</taxon>
        <taxon>Bradymonadales</taxon>
        <taxon>Bradymonadaceae</taxon>
        <taxon>Persicimonas</taxon>
    </lineage>
</organism>
<accession>A0A4Y6PQQ2</accession>
<keyword evidence="2" id="KW-1133">Transmembrane helix</keyword>
<sequence length="160" mass="17593">MMDIKDTLKRPAVMWTALALILIIGALMVPIEWVRSVGDFLGEEEQATDVFSDSVAGVDKALAAGASVEMSDARLAEMRPHLQVRRLATTGPMTHEDVVEATEMMRDFNAQIASQELEGSKEALRNERNRRLAEAFPRLDAAKIGPTLAELNSQLETAKD</sequence>
<keyword evidence="4" id="KW-1185">Reference proteome</keyword>
<evidence type="ECO:0000256" key="2">
    <source>
        <dbReference type="SAM" id="Phobius"/>
    </source>
</evidence>
<keyword evidence="1" id="KW-0175">Coiled coil</keyword>
<reference evidence="3 4" key="1">
    <citation type="submission" date="2019-06" db="EMBL/GenBank/DDBJ databases">
        <title>Persicimonas caeni gen. nov., sp. nov., a predatory bacterium isolated from solar saltern.</title>
        <authorList>
            <person name="Wang S."/>
        </authorList>
    </citation>
    <scope>NUCLEOTIDE SEQUENCE [LARGE SCALE GENOMIC DNA]</scope>
    <source>
        <strain evidence="3 4">YN101</strain>
    </source>
</reference>
<evidence type="ECO:0000313" key="4">
    <source>
        <dbReference type="Proteomes" id="UP000315995"/>
    </source>
</evidence>
<dbReference type="AlphaFoldDB" id="A0A4Y6PQQ2"/>
<name>A0A4Y6PQQ2_PERCE</name>
<protein>
    <submittedName>
        <fullName evidence="3">Uncharacterized protein</fullName>
    </submittedName>
</protein>